<feature type="signal peptide" evidence="1">
    <location>
        <begin position="1"/>
        <end position="19"/>
    </location>
</feature>
<sequence length="235" mass="26932">MKKYMFILSVLFLAFSSCSKEELALYDTSTHYLYIPNDEDRHLATMTFKHYPGVNDYDVFFEVRLAGYYLAEDKAFAVEVVSDETTANAEDFTVENLQTFHAGVLEDNLKITLHKTAHLDNETVKVTVRLVPNETFGLAEFLGVNAYTKAITASVSFDNKLSKPLWWDQDIVDNYLGEWTAAKYLYFIESCDGEVLDLTDYDADEIRLLAMKFKEDISKYGWCEEDGRPLVVPVN</sequence>
<reference evidence="2 3" key="1">
    <citation type="submission" date="2015-09" db="EMBL/GenBank/DDBJ databases">
        <authorList>
            <consortium name="Pathogen Informatics"/>
        </authorList>
    </citation>
    <scope>NUCLEOTIDE SEQUENCE [LARGE SCALE GENOMIC DNA]</scope>
    <source>
        <strain evidence="2 3">2789STDY5834945</strain>
    </source>
</reference>
<gene>
    <name evidence="2" type="ORF">ERS852557_02935</name>
</gene>
<evidence type="ECO:0000313" key="3">
    <source>
        <dbReference type="Proteomes" id="UP000095541"/>
    </source>
</evidence>
<evidence type="ECO:0000256" key="1">
    <source>
        <dbReference type="SAM" id="SignalP"/>
    </source>
</evidence>
<dbReference type="InterPro" id="IPR032299">
    <property type="entry name" value="DUF4843"/>
</dbReference>
<proteinExistence type="predicted"/>
<dbReference type="EMBL" id="CZBI01000004">
    <property type="protein sequence ID" value="CUQ19322.1"/>
    <property type="molecule type" value="Genomic_DNA"/>
</dbReference>
<accession>A0A174UAL3</accession>
<evidence type="ECO:0008006" key="4">
    <source>
        <dbReference type="Google" id="ProtNLM"/>
    </source>
</evidence>
<dbReference type="Proteomes" id="UP000095541">
    <property type="component" value="Unassembled WGS sequence"/>
</dbReference>
<keyword evidence="1" id="KW-0732">Signal</keyword>
<dbReference type="RefSeq" id="WP_055219677.1">
    <property type="nucleotide sequence ID" value="NZ_CZBI01000004.1"/>
</dbReference>
<organism evidence="2 3">
    <name type="scientific">Bacteroides thetaiotaomicron</name>
    <dbReference type="NCBI Taxonomy" id="818"/>
    <lineage>
        <taxon>Bacteria</taxon>
        <taxon>Pseudomonadati</taxon>
        <taxon>Bacteroidota</taxon>
        <taxon>Bacteroidia</taxon>
        <taxon>Bacteroidales</taxon>
        <taxon>Bacteroidaceae</taxon>
        <taxon>Bacteroides</taxon>
    </lineage>
</organism>
<dbReference type="Pfam" id="PF16132">
    <property type="entry name" value="DUF4843"/>
    <property type="match status" value="1"/>
</dbReference>
<protein>
    <recommendedName>
        <fullName evidence="4">DUF4843 domain-containing protein</fullName>
    </recommendedName>
</protein>
<dbReference type="AlphaFoldDB" id="A0A174UAL3"/>
<dbReference type="PROSITE" id="PS51257">
    <property type="entry name" value="PROKAR_LIPOPROTEIN"/>
    <property type="match status" value="1"/>
</dbReference>
<name>A0A174UAL3_BACT4</name>
<evidence type="ECO:0000313" key="2">
    <source>
        <dbReference type="EMBL" id="CUQ19322.1"/>
    </source>
</evidence>
<feature type="chain" id="PRO_5008034641" description="DUF4843 domain-containing protein" evidence="1">
    <location>
        <begin position="20"/>
        <end position="235"/>
    </location>
</feature>